<dbReference type="InterPro" id="IPR021313">
    <property type="entry name" value="DUF2909"/>
</dbReference>
<dbReference type="Proteomes" id="UP000192342">
    <property type="component" value="Unassembled WGS sequence"/>
</dbReference>
<evidence type="ECO:0000313" key="3">
    <source>
        <dbReference type="Proteomes" id="UP000192342"/>
    </source>
</evidence>
<proteinExistence type="predicted"/>
<dbReference type="EMBL" id="AQQV01000004">
    <property type="protein sequence ID" value="ORE85579.1"/>
    <property type="molecule type" value="Genomic_DNA"/>
</dbReference>
<feature type="transmembrane region" description="Helical" evidence="1">
    <location>
        <begin position="6"/>
        <end position="25"/>
    </location>
</feature>
<dbReference type="Pfam" id="PF11137">
    <property type="entry name" value="DUF2909"/>
    <property type="match status" value="1"/>
</dbReference>
<evidence type="ECO:0008006" key="4">
    <source>
        <dbReference type="Google" id="ProtNLM"/>
    </source>
</evidence>
<dbReference type="NCBIfam" id="NF033233">
    <property type="entry name" value="twin_helix"/>
    <property type="match status" value="1"/>
</dbReference>
<reference evidence="2 3" key="1">
    <citation type="submission" date="2013-04" db="EMBL/GenBank/DDBJ databases">
        <title>Oceanococcus atlanticus 22II-S10r2 Genome Sequencing.</title>
        <authorList>
            <person name="Lai Q."/>
            <person name="Li G."/>
            <person name="Shao Z."/>
        </authorList>
    </citation>
    <scope>NUCLEOTIDE SEQUENCE [LARGE SCALE GENOMIC DNA]</scope>
    <source>
        <strain evidence="2 3">22II-S10r2</strain>
    </source>
</reference>
<evidence type="ECO:0000256" key="1">
    <source>
        <dbReference type="SAM" id="Phobius"/>
    </source>
</evidence>
<sequence>MKLFISLMLLAIIVSLGFAMFFMLNDSGPKKRTVNALIIRVGLSVSLIVILIVSYFMGWIQPHGIVP</sequence>
<dbReference type="STRING" id="1317117.ATO7_15193"/>
<evidence type="ECO:0000313" key="2">
    <source>
        <dbReference type="EMBL" id="ORE85579.1"/>
    </source>
</evidence>
<name>A0A1Y1SAZ4_9GAMM</name>
<dbReference type="RefSeq" id="WP_083563274.1">
    <property type="nucleotide sequence ID" value="NZ_AQQV01000004.1"/>
</dbReference>
<keyword evidence="1" id="KW-0812">Transmembrane</keyword>
<keyword evidence="3" id="KW-1185">Reference proteome</keyword>
<feature type="transmembrane region" description="Helical" evidence="1">
    <location>
        <begin position="37"/>
        <end position="60"/>
    </location>
</feature>
<keyword evidence="1" id="KW-1133">Transmembrane helix</keyword>
<organism evidence="2 3">
    <name type="scientific">Oceanococcus atlanticus</name>
    <dbReference type="NCBI Taxonomy" id="1317117"/>
    <lineage>
        <taxon>Bacteria</taxon>
        <taxon>Pseudomonadati</taxon>
        <taxon>Pseudomonadota</taxon>
        <taxon>Gammaproteobacteria</taxon>
        <taxon>Chromatiales</taxon>
        <taxon>Oceanococcaceae</taxon>
        <taxon>Oceanococcus</taxon>
    </lineage>
</organism>
<protein>
    <recommendedName>
        <fullName evidence="4">Twin transmembrane helix small protein</fullName>
    </recommendedName>
</protein>
<dbReference type="OrthoDB" id="7066027at2"/>
<gene>
    <name evidence="2" type="ORF">ATO7_15193</name>
</gene>
<comment type="caution">
    <text evidence="2">The sequence shown here is derived from an EMBL/GenBank/DDBJ whole genome shotgun (WGS) entry which is preliminary data.</text>
</comment>
<dbReference type="AlphaFoldDB" id="A0A1Y1SAZ4"/>
<keyword evidence="1" id="KW-0472">Membrane</keyword>
<accession>A0A1Y1SAZ4</accession>